<accession>A0A2P6QNX0</accession>
<keyword evidence="1" id="KW-0732">Signal</keyword>
<feature type="signal peptide" evidence="1">
    <location>
        <begin position="1"/>
        <end position="19"/>
    </location>
</feature>
<keyword evidence="3" id="KW-1185">Reference proteome</keyword>
<dbReference type="EMBL" id="PDCK01000042">
    <property type="protein sequence ID" value="PRQ35882.1"/>
    <property type="molecule type" value="Genomic_DNA"/>
</dbReference>
<proteinExistence type="predicted"/>
<evidence type="ECO:0000313" key="3">
    <source>
        <dbReference type="Proteomes" id="UP000238479"/>
    </source>
</evidence>
<evidence type="ECO:0000313" key="2">
    <source>
        <dbReference type="EMBL" id="PRQ35882.1"/>
    </source>
</evidence>
<comment type="caution">
    <text evidence="2">The sequence shown here is derived from an EMBL/GenBank/DDBJ whole genome shotgun (WGS) entry which is preliminary data.</text>
</comment>
<dbReference type="Proteomes" id="UP000238479">
    <property type="component" value="Chromosome 4"/>
</dbReference>
<feature type="chain" id="PRO_5015160889" evidence="1">
    <location>
        <begin position="20"/>
        <end position="70"/>
    </location>
</feature>
<protein>
    <submittedName>
        <fullName evidence="2">Uncharacterized protein</fullName>
    </submittedName>
</protein>
<reference evidence="2 3" key="1">
    <citation type="journal article" date="2018" name="Nat. Genet.">
        <title>The Rosa genome provides new insights in the design of modern roses.</title>
        <authorList>
            <person name="Bendahmane M."/>
        </authorList>
    </citation>
    <scope>NUCLEOTIDE SEQUENCE [LARGE SCALE GENOMIC DNA]</scope>
    <source>
        <strain evidence="3">cv. Old Blush</strain>
    </source>
</reference>
<gene>
    <name evidence="2" type="ORF">RchiOBHm_Chr4g0385321</name>
</gene>
<evidence type="ECO:0000256" key="1">
    <source>
        <dbReference type="SAM" id="SignalP"/>
    </source>
</evidence>
<organism evidence="2 3">
    <name type="scientific">Rosa chinensis</name>
    <name type="common">China rose</name>
    <dbReference type="NCBI Taxonomy" id="74649"/>
    <lineage>
        <taxon>Eukaryota</taxon>
        <taxon>Viridiplantae</taxon>
        <taxon>Streptophyta</taxon>
        <taxon>Embryophyta</taxon>
        <taxon>Tracheophyta</taxon>
        <taxon>Spermatophyta</taxon>
        <taxon>Magnoliopsida</taxon>
        <taxon>eudicotyledons</taxon>
        <taxon>Gunneridae</taxon>
        <taxon>Pentapetalae</taxon>
        <taxon>rosids</taxon>
        <taxon>fabids</taxon>
        <taxon>Rosales</taxon>
        <taxon>Rosaceae</taxon>
        <taxon>Rosoideae</taxon>
        <taxon>Rosoideae incertae sedis</taxon>
        <taxon>Rosa</taxon>
    </lineage>
</organism>
<dbReference type="AlphaFoldDB" id="A0A2P6QNX0"/>
<name>A0A2P6QNX0_ROSCH</name>
<dbReference type="Gramene" id="PRQ35882">
    <property type="protein sequence ID" value="PRQ35882"/>
    <property type="gene ID" value="RchiOBHm_Chr4g0385321"/>
</dbReference>
<sequence>MELDVLLILWASPFLVVSSSQNGTLYLCHLWNLFKVCGAYGTGCSTNFMGVSIFGGFIISKWYFVSCNSS</sequence>